<feature type="DNA-binding region" description="Homeobox" evidence="11">
    <location>
        <begin position="96"/>
        <end position="138"/>
    </location>
</feature>
<dbReference type="Pfam" id="PF03798">
    <property type="entry name" value="TRAM_LAG1_CLN8"/>
    <property type="match status" value="1"/>
</dbReference>
<feature type="domain" description="Homeobox" evidence="16">
    <location>
        <begin position="94"/>
        <end position="137"/>
    </location>
</feature>
<keyword evidence="19" id="KW-1185">Reference proteome</keyword>
<keyword evidence="11 13" id="KW-0371">Homeobox</keyword>
<sequence>MMALLHTLWKSISSTFWSEWFWLPTNVTWEQLENSDNGLFLPKVGDIIIVLPLAVLLLVVRKLFERYFASPLGQYLGLSLTGEIIEKPTPNIILEKFFLNNKKPTDADFVALQKQTDSTRRQIERWFRNRRNQDRTKTLHKFTESSWRFMFYLLIFWYGVFVLHNKPWVWDRSLTFKGWPYHHVPHDIFWYYAIEAGFYVSLLISVFSDVRRKDFWEMVVHHFCTLGLMFTSYIGDLLRIGSLVLVVHDAVDYWLEAAKLVKYIATVNKKWQPLCDILFVIFFIIWIITRLIIFPVWILYNTLFLAPSYFGFPPLYFLINGMLVALQILHIFWSIIIGKIAWNAINKGEIEKDERSDSDIEVSGEEENSNKPEFIINGSHNLRSRDTQQDMVNSHK</sequence>
<dbReference type="Pfam" id="PF00046">
    <property type="entry name" value="Homeodomain"/>
    <property type="match status" value="1"/>
</dbReference>
<dbReference type="SUPFAM" id="SSF46689">
    <property type="entry name" value="Homeodomain-like"/>
    <property type="match status" value="1"/>
</dbReference>
<feature type="transmembrane region" description="Helical" evidence="15">
    <location>
        <begin position="39"/>
        <end position="60"/>
    </location>
</feature>
<keyword evidence="8" id="KW-0443">Lipid metabolism</keyword>
<evidence type="ECO:0000256" key="10">
    <source>
        <dbReference type="ARBA" id="ARBA00049036"/>
    </source>
</evidence>
<dbReference type="PANTHER" id="PTHR12560:SF0">
    <property type="entry name" value="LD18904P"/>
    <property type="match status" value="1"/>
</dbReference>
<evidence type="ECO:0000256" key="1">
    <source>
        <dbReference type="ARBA" id="ARBA00004477"/>
    </source>
</evidence>
<evidence type="ECO:0000256" key="9">
    <source>
        <dbReference type="ARBA" id="ARBA00023136"/>
    </source>
</evidence>
<keyword evidence="11 13" id="KW-0238">DNA-binding</keyword>
<dbReference type="PIRSF" id="PIRSF005225">
    <property type="entry name" value="LAG1_LAC1"/>
    <property type="match status" value="1"/>
</dbReference>
<evidence type="ECO:0000256" key="4">
    <source>
        <dbReference type="ARBA" id="ARBA00022679"/>
    </source>
</evidence>
<dbReference type="InterPro" id="IPR006634">
    <property type="entry name" value="TLC-dom"/>
</dbReference>
<dbReference type="GO" id="GO:0046513">
    <property type="term" value="P:ceramide biosynthetic process"/>
    <property type="evidence" value="ECO:0007669"/>
    <property type="project" value="InterPro"/>
</dbReference>
<evidence type="ECO:0000256" key="6">
    <source>
        <dbReference type="ARBA" id="ARBA00022824"/>
    </source>
</evidence>
<evidence type="ECO:0000256" key="13">
    <source>
        <dbReference type="RuleBase" id="RU000682"/>
    </source>
</evidence>
<comment type="caution">
    <text evidence="18">The sequence shown here is derived from an EMBL/GenBank/DDBJ whole genome shotgun (WGS) entry which is preliminary data.</text>
</comment>
<evidence type="ECO:0000259" key="16">
    <source>
        <dbReference type="PROSITE" id="PS50071"/>
    </source>
</evidence>
<dbReference type="SMART" id="SM00724">
    <property type="entry name" value="TLC"/>
    <property type="match status" value="1"/>
</dbReference>
<keyword evidence="9 12" id="KW-0472">Membrane</keyword>
<keyword evidence="11 13" id="KW-0539">Nucleus</keyword>
<gene>
    <name evidence="18" type="ORF">SNE40_023167</name>
</gene>
<feature type="transmembrane region" description="Helical" evidence="15">
    <location>
        <begin position="315"/>
        <end position="337"/>
    </location>
</feature>
<comment type="subcellular location">
    <subcellularLocation>
        <location evidence="1">Endoplasmic reticulum membrane</location>
        <topology evidence="1">Multi-pass membrane protein</topology>
    </subcellularLocation>
    <subcellularLocation>
        <location evidence="11 13">Nucleus</location>
    </subcellularLocation>
</comment>
<feature type="region of interest" description="Disordered" evidence="14">
    <location>
        <begin position="354"/>
        <end position="396"/>
    </location>
</feature>
<evidence type="ECO:0000256" key="12">
    <source>
        <dbReference type="PROSITE-ProRule" id="PRU00205"/>
    </source>
</evidence>
<feature type="domain" description="TLC" evidence="17">
    <location>
        <begin position="140"/>
        <end position="346"/>
    </location>
</feature>
<dbReference type="PROSITE" id="PS50071">
    <property type="entry name" value="HOMEOBOX_2"/>
    <property type="match status" value="1"/>
</dbReference>
<evidence type="ECO:0000256" key="15">
    <source>
        <dbReference type="SAM" id="Phobius"/>
    </source>
</evidence>
<accession>A0AAN8GG73</accession>
<dbReference type="SMART" id="SM00389">
    <property type="entry name" value="HOX"/>
    <property type="match status" value="1"/>
</dbReference>
<dbReference type="PROSITE" id="PS50922">
    <property type="entry name" value="TLC"/>
    <property type="match status" value="1"/>
</dbReference>
<evidence type="ECO:0000256" key="8">
    <source>
        <dbReference type="ARBA" id="ARBA00023098"/>
    </source>
</evidence>
<evidence type="ECO:0000256" key="14">
    <source>
        <dbReference type="SAM" id="MobiDB-lite"/>
    </source>
</evidence>
<keyword evidence="6" id="KW-0256">Endoplasmic reticulum</keyword>
<proteinExistence type="predicted"/>
<dbReference type="AlphaFoldDB" id="A0AAN8GG73"/>
<dbReference type="GO" id="GO:0003677">
    <property type="term" value="F:DNA binding"/>
    <property type="evidence" value="ECO:0007669"/>
    <property type="project" value="UniProtKB-UniRule"/>
</dbReference>
<dbReference type="Proteomes" id="UP001347796">
    <property type="component" value="Unassembled WGS sequence"/>
</dbReference>
<dbReference type="Gene3D" id="1.10.10.60">
    <property type="entry name" value="Homeodomain-like"/>
    <property type="match status" value="1"/>
</dbReference>
<evidence type="ECO:0000256" key="7">
    <source>
        <dbReference type="ARBA" id="ARBA00022989"/>
    </source>
</evidence>
<name>A0AAN8GG73_PATCE</name>
<keyword evidence="5 12" id="KW-0812">Transmembrane</keyword>
<feature type="transmembrane region" description="Helical" evidence="15">
    <location>
        <begin position="149"/>
        <end position="169"/>
    </location>
</feature>
<evidence type="ECO:0000256" key="3">
    <source>
        <dbReference type="ARBA" id="ARBA00004991"/>
    </source>
</evidence>
<protein>
    <submittedName>
        <fullName evidence="18">Uncharacterized protein</fullName>
    </submittedName>
</protein>
<comment type="pathway">
    <text evidence="3">Sphingolipid metabolism.</text>
</comment>
<evidence type="ECO:0000313" key="18">
    <source>
        <dbReference type="EMBL" id="KAK6166494.1"/>
    </source>
</evidence>
<dbReference type="GO" id="GO:0050291">
    <property type="term" value="F:sphingosine N-acyltransferase activity"/>
    <property type="evidence" value="ECO:0007669"/>
    <property type="project" value="InterPro"/>
</dbReference>
<dbReference type="InterPro" id="IPR016439">
    <property type="entry name" value="Lag1/Lac1-like"/>
</dbReference>
<comment type="catalytic activity">
    <reaction evidence="10">
        <text>sphinganine + octadecanoyl-CoA = N-(octadecanoyl)-sphinganine + CoA + H(+)</text>
        <dbReference type="Rhea" id="RHEA:36547"/>
        <dbReference type="ChEBI" id="CHEBI:15378"/>
        <dbReference type="ChEBI" id="CHEBI:57287"/>
        <dbReference type="ChEBI" id="CHEBI:57394"/>
        <dbReference type="ChEBI" id="CHEBI:57817"/>
        <dbReference type="ChEBI" id="CHEBI:67033"/>
    </reaction>
    <physiologicalReaction direction="left-to-right" evidence="10">
        <dbReference type="Rhea" id="RHEA:36548"/>
    </physiologicalReaction>
</comment>
<dbReference type="InterPro" id="IPR009057">
    <property type="entry name" value="Homeodomain-like_sf"/>
</dbReference>
<evidence type="ECO:0000256" key="11">
    <source>
        <dbReference type="PROSITE-ProRule" id="PRU00108"/>
    </source>
</evidence>
<comment type="pathway">
    <text evidence="2">Lipid metabolism; sphingolipid metabolism.</text>
</comment>
<dbReference type="PANTHER" id="PTHR12560">
    <property type="entry name" value="LONGEVITY ASSURANCE FACTOR 1 LAG1"/>
    <property type="match status" value="1"/>
</dbReference>
<feature type="transmembrane region" description="Helical" evidence="15">
    <location>
        <begin position="277"/>
        <end position="300"/>
    </location>
</feature>
<evidence type="ECO:0000313" key="19">
    <source>
        <dbReference type="Proteomes" id="UP001347796"/>
    </source>
</evidence>
<organism evidence="18 19">
    <name type="scientific">Patella caerulea</name>
    <name type="common">Rayed Mediterranean limpet</name>
    <dbReference type="NCBI Taxonomy" id="87958"/>
    <lineage>
        <taxon>Eukaryota</taxon>
        <taxon>Metazoa</taxon>
        <taxon>Spiralia</taxon>
        <taxon>Lophotrochozoa</taxon>
        <taxon>Mollusca</taxon>
        <taxon>Gastropoda</taxon>
        <taxon>Patellogastropoda</taxon>
        <taxon>Patelloidea</taxon>
        <taxon>Patellidae</taxon>
        <taxon>Patella</taxon>
    </lineage>
</organism>
<keyword evidence="7 15" id="KW-1133">Transmembrane helix</keyword>
<dbReference type="CDD" id="cd00086">
    <property type="entry name" value="homeodomain"/>
    <property type="match status" value="1"/>
</dbReference>
<evidence type="ECO:0000259" key="17">
    <source>
        <dbReference type="PROSITE" id="PS50922"/>
    </source>
</evidence>
<evidence type="ECO:0000256" key="5">
    <source>
        <dbReference type="ARBA" id="ARBA00022692"/>
    </source>
</evidence>
<evidence type="ECO:0000256" key="2">
    <source>
        <dbReference type="ARBA" id="ARBA00004760"/>
    </source>
</evidence>
<dbReference type="FunFam" id="1.10.10.60:FF:000020">
    <property type="entry name" value="Ceramide synthase 5"/>
    <property type="match status" value="1"/>
</dbReference>
<dbReference type="InterPro" id="IPR001356">
    <property type="entry name" value="HD"/>
</dbReference>
<dbReference type="GO" id="GO:0005789">
    <property type="term" value="C:endoplasmic reticulum membrane"/>
    <property type="evidence" value="ECO:0007669"/>
    <property type="project" value="UniProtKB-SubCell"/>
</dbReference>
<feature type="transmembrane region" description="Helical" evidence="15">
    <location>
        <begin position="189"/>
        <end position="208"/>
    </location>
</feature>
<dbReference type="GO" id="GO:0005634">
    <property type="term" value="C:nucleus"/>
    <property type="evidence" value="ECO:0007669"/>
    <property type="project" value="UniProtKB-SubCell"/>
</dbReference>
<reference evidence="18 19" key="1">
    <citation type="submission" date="2024-01" db="EMBL/GenBank/DDBJ databases">
        <title>The genome of the rayed Mediterranean limpet Patella caerulea (Linnaeus, 1758).</title>
        <authorList>
            <person name="Anh-Thu Weber A."/>
            <person name="Halstead-Nussloch G."/>
        </authorList>
    </citation>
    <scope>NUCLEOTIDE SEQUENCE [LARGE SCALE GENOMIC DNA]</scope>
    <source>
        <strain evidence="18">AATW-2023a</strain>
        <tissue evidence="18">Whole specimen</tissue>
    </source>
</reference>
<keyword evidence="4" id="KW-0808">Transferase</keyword>
<dbReference type="EMBL" id="JAZGQO010000021">
    <property type="protein sequence ID" value="KAK6166494.1"/>
    <property type="molecule type" value="Genomic_DNA"/>
</dbReference>